<gene>
    <name evidence="1" type="ORF">QFC21_000419</name>
</gene>
<evidence type="ECO:0000313" key="2">
    <source>
        <dbReference type="Proteomes" id="UP001227268"/>
    </source>
</evidence>
<name>A0ACC2WE04_9TREE</name>
<proteinExistence type="predicted"/>
<keyword evidence="2" id="KW-1185">Reference proteome</keyword>
<protein>
    <submittedName>
        <fullName evidence="1">Uncharacterized protein</fullName>
    </submittedName>
</protein>
<evidence type="ECO:0000313" key="1">
    <source>
        <dbReference type="EMBL" id="KAJ9109091.1"/>
    </source>
</evidence>
<dbReference type="Proteomes" id="UP001227268">
    <property type="component" value="Unassembled WGS sequence"/>
</dbReference>
<accession>A0ACC2WE04</accession>
<reference evidence="1" key="1">
    <citation type="submission" date="2023-04" db="EMBL/GenBank/DDBJ databases">
        <title>Draft Genome sequencing of Naganishia species isolated from polar environments using Oxford Nanopore Technology.</title>
        <authorList>
            <person name="Leo P."/>
            <person name="Venkateswaran K."/>
        </authorList>
    </citation>
    <scope>NUCLEOTIDE SEQUENCE</scope>
    <source>
        <strain evidence="1">MNA-CCFEE 5423</strain>
    </source>
</reference>
<dbReference type="EMBL" id="JASBWT010000001">
    <property type="protein sequence ID" value="KAJ9109091.1"/>
    <property type="molecule type" value="Genomic_DNA"/>
</dbReference>
<comment type="caution">
    <text evidence="1">The sequence shown here is derived from an EMBL/GenBank/DDBJ whole genome shotgun (WGS) entry which is preliminary data.</text>
</comment>
<sequence>MSTGQAANNNPREESSHEEQAVPPSAKLTRSYRACINCRTHKTKCDLGDVNNPIPPPCSRCKRERKECVFGESKRGGRANIDAGLAKRKGTSEAPGITEETHIRDRRSEDADSAIRPPPPLEKSQTQPFPLVQARQQEAGQLSTLRPTANQTSSDIADHHFPEMSVYDMEPYPLPMLQQATANMRHSIPAPLPLQSHDHAAGMSNDFPMNMDDIDMSFVFNGNPHITRSLQKNQVAVEPNVTLPSIDRPGDTSNQNMGTGPSFSGLFSSPNASPGTSIHPNGTSNRPGKLAIHERQASLDHLVSSRPRRLSTSTNDSAKKEREQEKLALKDARSFIVNAGMHNESDALQILAMAAETQNSKKRKRDYSASVDSPIMEINDRRESERDMIRSSGHGKEADNEGAEVNGSGRINRTRRHTPPNHSERVDVAGPTRVTFRDSSSFEREPSPTPVPDITQFFLVEQGILDPEQVHDLCRTFFAKHHHYFPLIPPNRIPRDANEMTAFAVREPYLITAFIIIASKYQTSHSARRIHEQTWNLMKGILAEVNFQGVAPTVGLVEGVLLLAENLPRERIVGTSLSANDKIKPKMPLISTDSDEQREVITGAENRQAWMLIGGAIRMAYGLGLDQLARQMDGGTVARHRATIAWTYCYIFDRQISIRTGRAFWSRGPALCFRGYSHVEQTGPAGGRENFPLLCDTAWGESHQGPPSGEMVRTGTESAELLQAYVELTQSHLRHSVNNSLGYIGQSRLTSTPHSMTNVHDVFYPSETRTHSLVKAGEYFFNNALESFKITWSRKQWQLFPHGPLVWSMFHYTRLYSSSFAFQAHITRSAERAKDRMVREDGGKDLIGEAASATFFPRSSAFTPDALYIYEAINAGRQLLEICINELYPEDVLQYLPSRYLLWFQYAAVFLLKAVYSGAMVQSDHVTTLVLVERLCNCLVICSKDVGHPAARYGKLVRALASRLAAQNNSVAPSRNVSPEPTVTKSGGSPRKGPTLNSQNHNTMENSPMNLADPFTGQQPILGHLFPFGSLDQGRMTETDPNRISGGMVGSWNHSATEAEQNELLRWLLEEPAAQTSLFDFNFV</sequence>
<organism evidence="1 2">
    <name type="scientific">Naganishia friedmannii</name>
    <dbReference type="NCBI Taxonomy" id="89922"/>
    <lineage>
        <taxon>Eukaryota</taxon>
        <taxon>Fungi</taxon>
        <taxon>Dikarya</taxon>
        <taxon>Basidiomycota</taxon>
        <taxon>Agaricomycotina</taxon>
        <taxon>Tremellomycetes</taxon>
        <taxon>Filobasidiales</taxon>
        <taxon>Filobasidiaceae</taxon>
        <taxon>Naganishia</taxon>
    </lineage>
</organism>